<name>V7PP01_PLAYE</name>
<reference evidence="2 3" key="1">
    <citation type="submission" date="2013-11" db="EMBL/GenBank/DDBJ databases">
        <title>The Genome Sequence of Plasmodium yoelii 17X.</title>
        <authorList>
            <consortium name="The Broad Institute Genomics Platform"/>
            <consortium name="The Broad Institute Genome Sequencing Center for Infectious Disease"/>
            <person name="Neafsey D."/>
            <person name="Adams J."/>
            <person name="Walker B."/>
            <person name="Young S.K."/>
            <person name="Zeng Q."/>
            <person name="Gargeya S."/>
            <person name="Fitzgerald M."/>
            <person name="Haas B."/>
            <person name="Abouelleil A."/>
            <person name="Alvarado L."/>
            <person name="Chapman S.B."/>
            <person name="Gainer-Dewar J."/>
            <person name="Goldberg J."/>
            <person name="Griggs A."/>
            <person name="Gujja S."/>
            <person name="Hansen M."/>
            <person name="Howarth C."/>
            <person name="Imamovic A."/>
            <person name="Ireland A."/>
            <person name="Larimer J."/>
            <person name="McCowan C."/>
            <person name="Murphy C."/>
            <person name="Pearson M."/>
            <person name="Poon T.W."/>
            <person name="Priest M."/>
            <person name="Roberts A."/>
            <person name="Saif S."/>
            <person name="Shea T."/>
            <person name="Sykes S."/>
            <person name="Wortman J."/>
            <person name="Nusbaum C."/>
            <person name="Birren B."/>
        </authorList>
    </citation>
    <scope>NUCLEOTIDE SEQUENCE [LARGE SCALE GENOMIC DNA]</scope>
    <source>
        <strain evidence="2 3">17X</strain>
    </source>
</reference>
<accession>V7PP01</accession>
<proteinExistence type="predicted"/>
<keyword evidence="1" id="KW-0812">Transmembrane</keyword>
<feature type="transmembrane region" description="Helical" evidence="1">
    <location>
        <begin position="86"/>
        <end position="103"/>
    </location>
</feature>
<evidence type="ECO:0000313" key="2">
    <source>
        <dbReference type="EMBL" id="ETB60502.1"/>
    </source>
</evidence>
<sequence>MQNYLKNAKMKSKEITKLPFLYNYIKSYISTNIDDHNISDKKKYTNTILEHVNSFKTYINSENYIRCGKLKKNYVNLSGFIIKKKTITVISLVLALWILMCHLP</sequence>
<dbReference type="AlphaFoldDB" id="V7PP01"/>
<keyword evidence="1" id="KW-1133">Transmembrane helix</keyword>
<dbReference type="EMBL" id="KI635763">
    <property type="protein sequence ID" value="ETB60502.1"/>
    <property type="molecule type" value="Genomic_DNA"/>
</dbReference>
<keyword evidence="1" id="KW-0472">Membrane</keyword>
<keyword evidence="3" id="KW-1185">Reference proteome</keyword>
<gene>
    <name evidence="2" type="ORF">YYC_02782</name>
</gene>
<evidence type="ECO:0000313" key="3">
    <source>
        <dbReference type="Proteomes" id="UP000018538"/>
    </source>
</evidence>
<evidence type="ECO:0000256" key="1">
    <source>
        <dbReference type="SAM" id="Phobius"/>
    </source>
</evidence>
<protein>
    <submittedName>
        <fullName evidence="2">Uncharacterized protein</fullName>
    </submittedName>
</protein>
<organism evidence="2 3">
    <name type="scientific">Plasmodium yoelii 17X</name>
    <dbReference type="NCBI Taxonomy" id="1323249"/>
    <lineage>
        <taxon>Eukaryota</taxon>
        <taxon>Sar</taxon>
        <taxon>Alveolata</taxon>
        <taxon>Apicomplexa</taxon>
        <taxon>Aconoidasida</taxon>
        <taxon>Haemosporida</taxon>
        <taxon>Plasmodiidae</taxon>
        <taxon>Plasmodium</taxon>
        <taxon>Plasmodium (Vinckeia)</taxon>
    </lineage>
</organism>
<dbReference type="Proteomes" id="UP000018538">
    <property type="component" value="Unassembled WGS sequence"/>
</dbReference>